<gene>
    <name evidence="1" type="ORF">SMIDD26_00516</name>
</gene>
<evidence type="ECO:0000313" key="1">
    <source>
        <dbReference type="EMBL" id="KXT94878.1"/>
    </source>
</evidence>
<protein>
    <submittedName>
        <fullName evidence="1">Uncharacterized protein</fullName>
    </submittedName>
</protein>
<evidence type="ECO:0000313" key="2">
    <source>
        <dbReference type="Proteomes" id="UP000070458"/>
    </source>
</evidence>
<dbReference type="AlphaFoldDB" id="A0A139PX42"/>
<dbReference type="AntiFam" id="ANF00142">
    <property type="entry name" value="Shadow ORF (opposite yadG)"/>
</dbReference>
<dbReference type="Proteomes" id="UP000070458">
    <property type="component" value="Unassembled WGS sequence"/>
</dbReference>
<reference evidence="1 2" key="1">
    <citation type="submission" date="2016-01" db="EMBL/GenBank/DDBJ databases">
        <title>Highly variable Streptococcus oralis are common among viridans streptococci isolated from primates.</title>
        <authorList>
            <person name="Denapaite D."/>
            <person name="Rieger M."/>
            <person name="Koendgen S."/>
            <person name="Brueckner R."/>
            <person name="Ochigava I."/>
            <person name="Kappeler P."/>
            <person name="Maetz-Rensing K."/>
            <person name="Leendertz F."/>
            <person name="Hakenbeck R."/>
        </authorList>
    </citation>
    <scope>NUCLEOTIDE SEQUENCE [LARGE SCALE GENOMIC DNA]</scope>
    <source>
        <strain evidence="1 2">DD26</strain>
    </source>
</reference>
<sequence>MIAFKGKIQRLGQWTIIANLQVLCLEDKAPWCTSWFKIKGRLWFLTLQFDNIHLIQFLLTGHGHISCCNTRFVSSHEVLEIGNLFLLTFIGRLQLRFLHGIDFLELVVVTRVTRQLLILHMIDDIDNIVQEWNIVRNKDKGILIVLEIALEPVNMLSIQVVGRLVQKQDIRLFKEEFSQKHLGSLST</sequence>
<comment type="caution">
    <text evidence="1">The sequence shown here is derived from an EMBL/GenBank/DDBJ whole genome shotgun (WGS) entry which is preliminary data.</text>
</comment>
<organism evidence="1 2">
    <name type="scientific">Streptococcus mitis</name>
    <dbReference type="NCBI Taxonomy" id="28037"/>
    <lineage>
        <taxon>Bacteria</taxon>
        <taxon>Bacillati</taxon>
        <taxon>Bacillota</taxon>
        <taxon>Bacilli</taxon>
        <taxon>Lactobacillales</taxon>
        <taxon>Streptococcaceae</taxon>
        <taxon>Streptococcus</taxon>
        <taxon>Streptococcus mitis group</taxon>
    </lineage>
</organism>
<accession>A0A139PX42</accession>
<proteinExistence type="predicted"/>
<dbReference type="EMBL" id="LQOD01000089">
    <property type="protein sequence ID" value="KXT94878.1"/>
    <property type="molecule type" value="Genomic_DNA"/>
</dbReference>
<name>A0A139PX42_STRMT</name>